<evidence type="ECO:0000256" key="2">
    <source>
        <dbReference type="SAM" id="Phobius"/>
    </source>
</evidence>
<evidence type="ECO:0000313" key="3">
    <source>
        <dbReference type="EMBL" id="OBJ38707.1"/>
    </source>
</evidence>
<feature type="transmembrane region" description="Helical" evidence="2">
    <location>
        <begin position="167"/>
        <end position="188"/>
    </location>
</feature>
<dbReference type="Proteomes" id="UP000093898">
    <property type="component" value="Unassembled WGS sequence"/>
</dbReference>
<evidence type="ECO:0000256" key="1">
    <source>
        <dbReference type="SAM" id="MobiDB-lite"/>
    </source>
</evidence>
<accession>A0A1A3GRP1</accession>
<keyword evidence="2" id="KW-1133">Transmembrane helix</keyword>
<dbReference type="EMBL" id="LZLC01000196">
    <property type="protein sequence ID" value="OBJ38707.1"/>
    <property type="molecule type" value="Genomic_DNA"/>
</dbReference>
<dbReference type="STRING" id="56689.GCA_001291445_03066"/>
<feature type="transmembrane region" description="Helical" evidence="2">
    <location>
        <begin position="110"/>
        <end position="132"/>
    </location>
</feature>
<feature type="compositionally biased region" description="Pro residues" evidence="1">
    <location>
        <begin position="19"/>
        <end position="32"/>
    </location>
</feature>
<evidence type="ECO:0000313" key="4">
    <source>
        <dbReference type="Proteomes" id="UP000093898"/>
    </source>
</evidence>
<sequence>MTYPQGPYGQGYPGQQGYPPQPGYPQGYPPQPAYQQGYAQTGGYPGAYPGGFPPAPVPPASTGGVGGVIAGVLAIMGGLLHGCLGAMALVESLTKEPGPFATRSPAHVGHLFLGISVVGGLLILAGGFMLLSRKPASRWLIGVGCVPIFAFGLGAFLGANADGDSTVGAVITLPIVIFSVTTVVLTFLPSTGRWIRAKRNLIAPQPYPYYPPPQG</sequence>
<organism evidence="3 4">
    <name type="scientific">Mycolicibacterium mucogenicum</name>
    <name type="common">Mycobacterium mucogenicum</name>
    <dbReference type="NCBI Taxonomy" id="56689"/>
    <lineage>
        <taxon>Bacteria</taxon>
        <taxon>Bacillati</taxon>
        <taxon>Actinomycetota</taxon>
        <taxon>Actinomycetes</taxon>
        <taxon>Mycobacteriales</taxon>
        <taxon>Mycobacteriaceae</taxon>
        <taxon>Mycolicibacterium</taxon>
    </lineage>
</organism>
<protein>
    <submittedName>
        <fullName evidence="3">Uncharacterized protein</fullName>
    </submittedName>
</protein>
<reference evidence="4" key="1">
    <citation type="submission" date="2016-06" db="EMBL/GenBank/DDBJ databases">
        <authorList>
            <person name="Sutton G."/>
            <person name="Brinkac L."/>
            <person name="Sanka R."/>
            <person name="Adams M."/>
            <person name="Lau E."/>
            <person name="Garcia-Basteiro A."/>
            <person name="Lopez-Varela E."/>
            <person name="Palencia S."/>
        </authorList>
    </citation>
    <scope>NUCLEOTIDE SEQUENCE [LARGE SCALE GENOMIC DNA]</scope>
    <source>
        <strain evidence="4">1127319.6</strain>
    </source>
</reference>
<comment type="caution">
    <text evidence="3">The sequence shown here is derived from an EMBL/GenBank/DDBJ whole genome shotgun (WGS) entry which is preliminary data.</text>
</comment>
<name>A0A1A3GRP1_MYCMU</name>
<feature type="region of interest" description="Disordered" evidence="1">
    <location>
        <begin position="1"/>
        <end position="32"/>
    </location>
</feature>
<keyword evidence="2" id="KW-0472">Membrane</keyword>
<feature type="transmembrane region" description="Helical" evidence="2">
    <location>
        <begin position="139"/>
        <end position="161"/>
    </location>
</feature>
<dbReference type="AlphaFoldDB" id="A0A1A3GRP1"/>
<feature type="transmembrane region" description="Helical" evidence="2">
    <location>
        <begin position="68"/>
        <end position="90"/>
    </location>
</feature>
<keyword evidence="2" id="KW-0812">Transmembrane</keyword>
<dbReference type="RefSeq" id="WP_064984061.1">
    <property type="nucleotide sequence ID" value="NZ_LZLC01000196.1"/>
</dbReference>
<proteinExistence type="predicted"/>
<gene>
    <name evidence="3" type="ORF">A5630_29500</name>
</gene>